<protein>
    <submittedName>
        <fullName evidence="1">Uncharacterized protein</fullName>
    </submittedName>
</protein>
<dbReference type="RefSeq" id="WP_096819084.1">
    <property type="nucleotide sequence ID" value="NZ_JXJU01000018.1"/>
</dbReference>
<proteinExistence type="predicted"/>
<accession>A0A2A5RII9</accession>
<evidence type="ECO:0000313" key="1">
    <source>
        <dbReference type="EMBL" id="PCR98893.1"/>
    </source>
</evidence>
<reference evidence="1 2" key="1">
    <citation type="submission" date="2014-12" db="EMBL/GenBank/DDBJ databases">
        <title>Draft genome sequences of 10 type strains of Lactococcus.</title>
        <authorList>
            <person name="Sun Z."/>
            <person name="Zhong Z."/>
            <person name="Liu W."/>
            <person name="Zhang W."/>
            <person name="Zhang H."/>
        </authorList>
    </citation>
    <scope>NUCLEOTIDE SEQUENCE [LARGE SCALE GENOMIC DNA]</scope>
    <source>
        <strain evidence="1 2">JCM 16395</strain>
    </source>
</reference>
<name>A0A2A5RII9_9LACT</name>
<dbReference type="Proteomes" id="UP000218181">
    <property type="component" value="Unassembled WGS sequence"/>
</dbReference>
<dbReference type="AlphaFoldDB" id="A0A2A5RII9"/>
<sequence>MQESLKKTILTTKGISNEDFEFLKSSLGKTEYDTLDFIENEDYEIFSANEFRRYIVDETDESGKMSWKHLSTLTKAEVLKEANDDNEFVLPSNRVLRVFCY</sequence>
<dbReference type="EMBL" id="JXJU01000018">
    <property type="protein sequence ID" value="PCR98893.1"/>
    <property type="molecule type" value="Genomic_DNA"/>
</dbReference>
<dbReference type="STRING" id="1291764.GCA_001311235_02890"/>
<gene>
    <name evidence="1" type="ORF">RT41_GL000632</name>
</gene>
<organism evidence="1 2">
    <name type="scientific">Lactococcus fujiensis JCM 16395</name>
    <dbReference type="NCBI Taxonomy" id="1291764"/>
    <lineage>
        <taxon>Bacteria</taxon>
        <taxon>Bacillati</taxon>
        <taxon>Bacillota</taxon>
        <taxon>Bacilli</taxon>
        <taxon>Lactobacillales</taxon>
        <taxon>Streptococcaceae</taxon>
        <taxon>Lactococcus</taxon>
    </lineage>
</organism>
<comment type="caution">
    <text evidence="1">The sequence shown here is derived from an EMBL/GenBank/DDBJ whole genome shotgun (WGS) entry which is preliminary data.</text>
</comment>
<keyword evidence="2" id="KW-1185">Reference proteome</keyword>
<evidence type="ECO:0000313" key="2">
    <source>
        <dbReference type="Proteomes" id="UP000218181"/>
    </source>
</evidence>